<evidence type="ECO:0000256" key="3">
    <source>
        <dbReference type="ARBA" id="ARBA00022989"/>
    </source>
</evidence>
<dbReference type="InterPro" id="IPR049326">
    <property type="entry name" value="Rhodopsin_dom_fungi"/>
</dbReference>
<proteinExistence type="inferred from homology"/>
<feature type="transmembrane region" description="Helical" evidence="7">
    <location>
        <begin position="91"/>
        <end position="113"/>
    </location>
</feature>
<feature type="transmembrane region" description="Helical" evidence="7">
    <location>
        <begin position="12"/>
        <end position="34"/>
    </location>
</feature>
<keyword evidence="10" id="KW-1185">Reference proteome</keyword>
<evidence type="ECO:0000313" key="10">
    <source>
        <dbReference type="Proteomes" id="UP001360953"/>
    </source>
</evidence>
<gene>
    <name evidence="9" type="ORF">J3D65DRAFT_619262</name>
</gene>
<protein>
    <recommendedName>
        <fullName evidence="8">Rhodopsin domain-containing protein</fullName>
    </recommendedName>
</protein>
<feature type="transmembrane region" description="Helical" evidence="7">
    <location>
        <begin position="125"/>
        <end position="145"/>
    </location>
</feature>
<feature type="region of interest" description="Disordered" evidence="6">
    <location>
        <begin position="353"/>
        <end position="378"/>
    </location>
</feature>
<dbReference type="PANTHER" id="PTHR33048">
    <property type="entry name" value="PTH11-LIKE INTEGRAL MEMBRANE PROTEIN (AFU_ORTHOLOGUE AFUA_5G11245)"/>
    <property type="match status" value="1"/>
</dbReference>
<evidence type="ECO:0000256" key="2">
    <source>
        <dbReference type="ARBA" id="ARBA00022692"/>
    </source>
</evidence>
<keyword evidence="2 7" id="KW-0812">Transmembrane</keyword>
<evidence type="ECO:0000256" key="4">
    <source>
        <dbReference type="ARBA" id="ARBA00023136"/>
    </source>
</evidence>
<evidence type="ECO:0000256" key="6">
    <source>
        <dbReference type="SAM" id="MobiDB-lite"/>
    </source>
</evidence>
<dbReference type="PANTHER" id="PTHR33048:SF21">
    <property type="entry name" value="INTEGRAL MEMBRANE PROTEIN"/>
    <property type="match status" value="1"/>
</dbReference>
<evidence type="ECO:0000256" key="7">
    <source>
        <dbReference type="SAM" id="Phobius"/>
    </source>
</evidence>
<dbReference type="Pfam" id="PF20684">
    <property type="entry name" value="Fung_rhodopsin"/>
    <property type="match status" value="1"/>
</dbReference>
<comment type="similarity">
    <text evidence="5">Belongs to the SAT4 family.</text>
</comment>
<feature type="transmembrane region" description="Helical" evidence="7">
    <location>
        <begin position="206"/>
        <end position="229"/>
    </location>
</feature>
<reference evidence="9 10" key="1">
    <citation type="submission" date="2024-04" db="EMBL/GenBank/DDBJ databases">
        <title>Phyllosticta paracitricarpa is synonymous to the EU quarantine fungus P. citricarpa based on phylogenomic analyses.</title>
        <authorList>
            <consortium name="Lawrence Berkeley National Laboratory"/>
            <person name="Van ingen-buijs V.A."/>
            <person name="Van westerhoven A.C."/>
            <person name="Haridas S."/>
            <person name="Skiadas P."/>
            <person name="Martin F."/>
            <person name="Groenewald J.Z."/>
            <person name="Crous P.W."/>
            <person name="Seidl M.F."/>
        </authorList>
    </citation>
    <scope>NUCLEOTIDE SEQUENCE [LARGE SCALE GENOMIC DNA]</scope>
    <source>
        <strain evidence="9 10">CPC 17464</strain>
    </source>
</reference>
<name>A0ABR1LWT6_9PEZI</name>
<dbReference type="GeneID" id="92032629"/>
<keyword evidence="4 7" id="KW-0472">Membrane</keyword>
<organism evidence="9 10">
    <name type="scientific">Phyllosticta citribraziliensis</name>
    <dbReference type="NCBI Taxonomy" id="989973"/>
    <lineage>
        <taxon>Eukaryota</taxon>
        <taxon>Fungi</taxon>
        <taxon>Dikarya</taxon>
        <taxon>Ascomycota</taxon>
        <taxon>Pezizomycotina</taxon>
        <taxon>Dothideomycetes</taxon>
        <taxon>Dothideomycetes incertae sedis</taxon>
        <taxon>Botryosphaeriales</taxon>
        <taxon>Phyllostictaceae</taxon>
        <taxon>Phyllosticta</taxon>
    </lineage>
</organism>
<sequence>MARIPREGTGRTLFTITVFLLSLSWVIVLMRVVVRWRIRSFGVDDILMCVGLVFYTLACQAVITMACYGVGNYVKNVTSQADVINAAKWSFFFQFFYVLGTIPIKASICVTLLRISYRALHRLALYLAIFLTVLGALWSDIAILVNCKPVSASWDASKGRCQGPNTLLTASYVLSATSISSDWICAVMPIFLLWRVRLMKGVKVSLVLVLALGALASTATIIRLANVVYYERHPAEFLRELGAGALWSIIESGVGLTAGSLPTLRPLLKRLPGCNSGVAELTPTDESGTTSRGLRRIPSSLKLNNLRHTSSHTNCTACGGPNEAHDHKSAVHEHVSPCEDRMHIRLETQVHVKPTGRARRSRPEDEEVDSRGRACTIS</sequence>
<accession>A0ABR1LWT6</accession>
<dbReference type="InterPro" id="IPR052337">
    <property type="entry name" value="SAT4-like"/>
</dbReference>
<comment type="caution">
    <text evidence="9">The sequence shown here is derived from an EMBL/GenBank/DDBJ whole genome shotgun (WGS) entry which is preliminary data.</text>
</comment>
<dbReference type="EMBL" id="JBBPEH010000004">
    <property type="protein sequence ID" value="KAK7539624.1"/>
    <property type="molecule type" value="Genomic_DNA"/>
</dbReference>
<feature type="transmembrane region" description="Helical" evidence="7">
    <location>
        <begin position="172"/>
        <end position="194"/>
    </location>
</feature>
<comment type="subcellular location">
    <subcellularLocation>
        <location evidence="1">Membrane</location>
        <topology evidence="1">Multi-pass membrane protein</topology>
    </subcellularLocation>
</comment>
<evidence type="ECO:0000259" key="8">
    <source>
        <dbReference type="Pfam" id="PF20684"/>
    </source>
</evidence>
<feature type="domain" description="Rhodopsin" evidence="8">
    <location>
        <begin position="30"/>
        <end position="270"/>
    </location>
</feature>
<keyword evidence="3 7" id="KW-1133">Transmembrane helix</keyword>
<evidence type="ECO:0000256" key="5">
    <source>
        <dbReference type="ARBA" id="ARBA00038359"/>
    </source>
</evidence>
<evidence type="ECO:0000313" key="9">
    <source>
        <dbReference type="EMBL" id="KAK7539624.1"/>
    </source>
</evidence>
<evidence type="ECO:0000256" key="1">
    <source>
        <dbReference type="ARBA" id="ARBA00004141"/>
    </source>
</evidence>
<feature type="transmembrane region" description="Helical" evidence="7">
    <location>
        <begin position="46"/>
        <end position="71"/>
    </location>
</feature>
<dbReference type="Proteomes" id="UP001360953">
    <property type="component" value="Unassembled WGS sequence"/>
</dbReference>
<dbReference type="RefSeq" id="XP_066656895.1">
    <property type="nucleotide sequence ID" value="XM_066799723.1"/>
</dbReference>